<dbReference type="InterPro" id="IPR001926">
    <property type="entry name" value="TrpB-like_PALP"/>
</dbReference>
<sequence length="363" mass="38529">MTSSLLSAATHRQPWLGLIEQYRDYLPVNDTTPVVTLLEGNTPLIPVPSIAKLIGKQVRVFVKYEGLNPTGSFKDRGMTMAISKAKEAGAKAVICASTGNTSAAAAAYARRGGMRAFVLIPDGYVALGKLAQALLYGAEVLAVKGNFDTALEIVRSMAECYPVTLVNSVNPYRLEGQKTGAFEIVDVLGDAPDWLCIPVGNAGNITAYWMGFCQYHQQRKCDRLPRMMGFQAAGAAPLVNGKPVTHPETIATAIRIGNPASWEKALAAQSASMGSFHAVTDEQILDAYRLLASEEGVFCEPASAASVAGMLLVKDQIPTGATVVCILTGNGLKDPDTAIKHSNSQIKQGIEPKILAVAEAMGF</sequence>
<feature type="binding site" evidence="14">
    <location>
        <position position="328"/>
    </location>
    <ligand>
        <name>pyridoxal 5'-phosphate</name>
        <dbReference type="ChEBI" id="CHEBI:597326"/>
    </ligand>
</feature>
<evidence type="ECO:0000256" key="12">
    <source>
        <dbReference type="NCBIfam" id="TIGR00260"/>
    </source>
</evidence>
<dbReference type="GO" id="GO:0009088">
    <property type="term" value="P:threonine biosynthetic process"/>
    <property type="evidence" value="ECO:0007669"/>
    <property type="project" value="UniProtKB-UniRule"/>
</dbReference>
<dbReference type="FunFam" id="3.40.50.1100:FF:000013">
    <property type="entry name" value="Threonine synthase"/>
    <property type="match status" value="1"/>
</dbReference>
<dbReference type="GO" id="GO:0004795">
    <property type="term" value="F:threonine synthase activity"/>
    <property type="evidence" value="ECO:0007669"/>
    <property type="project" value="UniProtKB-UniRule"/>
</dbReference>
<dbReference type="AlphaFoldDB" id="A0A8J6XFC3"/>
<dbReference type="CDD" id="cd01563">
    <property type="entry name" value="Thr-synth_1"/>
    <property type="match status" value="1"/>
</dbReference>
<dbReference type="InterPro" id="IPR004450">
    <property type="entry name" value="Thr_synthase-like"/>
</dbReference>
<protein>
    <recommendedName>
        <fullName evidence="6 12">Threonine synthase</fullName>
        <ecNumber evidence="5 12">4.2.3.1</ecNumber>
    </recommendedName>
</protein>
<dbReference type="GO" id="GO:0030170">
    <property type="term" value="F:pyridoxal phosphate binding"/>
    <property type="evidence" value="ECO:0007669"/>
    <property type="project" value="InterPro"/>
</dbReference>
<organism evidence="17 18">
    <name type="scientific">Iningainema tapete BLCC-T55</name>
    <dbReference type="NCBI Taxonomy" id="2748662"/>
    <lineage>
        <taxon>Bacteria</taxon>
        <taxon>Bacillati</taxon>
        <taxon>Cyanobacteriota</taxon>
        <taxon>Cyanophyceae</taxon>
        <taxon>Nostocales</taxon>
        <taxon>Scytonemataceae</taxon>
        <taxon>Iningainema tapete</taxon>
    </lineage>
</organism>
<evidence type="ECO:0000259" key="16">
    <source>
        <dbReference type="PROSITE" id="PS50206"/>
    </source>
</evidence>
<evidence type="ECO:0000256" key="10">
    <source>
        <dbReference type="ARBA" id="ARBA00023239"/>
    </source>
</evidence>
<dbReference type="Gene3D" id="3.40.50.1100">
    <property type="match status" value="2"/>
</dbReference>
<reference evidence="17" key="1">
    <citation type="submission" date="2020-09" db="EMBL/GenBank/DDBJ databases">
        <title>Iningainema tapete sp. nov. (Scytonemataceae, Cyanobacteria) from greenhouses in central Florida (USA) produces two types of nodularin with biosynthetic potential for microcystin-LR and anabaenopeptins.</title>
        <authorList>
            <person name="Berthold D.E."/>
            <person name="Lefler F.W."/>
            <person name="Huang I.-S."/>
            <person name="Abdulla H."/>
            <person name="Zimba P.V."/>
            <person name="Laughinghouse H.D. IV."/>
        </authorList>
    </citation>
    <scope>NUCLEOTIDE SEQUENCE</scope>
    <source>
        <strain evidence="17">BLCCT55</strain>
    </source>
</reference>
<evidence type="ECO:0000256" key="7">
    <source>
        <dbReference type="ARBA" id="ARBA00022605"/>
    </source>
</evidence>
<dbReference type="InterPro" id="IPR026260">
    <property type="entry name" value="Thr_Synthase_bac/arc"/>
</dbReference>
<dbReference type="InterPro" id="IPR050214">
    <property type="entry name" value="Cys_Synth/Cystath_Beta-Synth"/>
</dbReference>
<gene>
    <name evidence="17" type="ORF">ICL16_07175</name>
</gene>
<evidence type="ECO:0000256" key="11">
    <source>
        <dbReference type="ARBA" id="ARBA00049144"/>
    </source>
</evidence>
<dbReference type="PANTHER" id="PTHR10314">
    <property type="entry name" value="CYSTATHIONINE BETA-SYNTHASE"/>
    <property type="match status" value="1"/>
</dbReference>
<comment type="catalytic activity">
    <reaction evidence="11 13">
        <text>O-phospho-L-homoserine + H2O = L-threonine + phosphate</text>
        <dbReference type="Rhea" id="RHEA:10840"/>
        <dbReference type="ChEBI" id="CHEBI:15377"/>
        <dbReference type="ChEBI" id="CHEBI:43474"/>
        <dbReference type="ChEBI" id="CHEBI:57590"/>
        <dbReference type="ChEBI" id="CHEBI:57926"/>
        <dbReference type="EC" id="4.2.3.1"/>
    </reaction>
</comment>
<evidence type="ECO:0000313" key="18">
    <source>
        <dbReference type="Proteomes" id="UP000629098"/>
    </source>
</evidence>
<keyword evidence="7 13" id="KW-0028">Amino-acid biosynthesis</keyword>
<dbReference type="UniPathway" id="UPA00050">
    <property type="reaction ID" value="UER00065"/>
</dbReference>
<dbReference type="PROSITE" id="PS50206">
    <property type="entry name" value="RHODANESE_3"/>
    <property type="match status" value="1"/>
</dbReference>
<evidence type="ECO:0000256" key="8">
    <source>
        <dbReference type="ARBA" id="ARBA00022697"/>
    </source>
</evidence>
<dbReference type="Proteomes" id="UP000629098">
    <property type="component" value="Unassembled WGS sequence"/>
</dbReference>
<feature type="binding site" evidence="14">
    <location>
        <position position="100"/>
    </location>
    <ligand>
        <name>pyridoxal 5'-phosphate</name>
        <dbReference type="ChEBI" id="CHEBI:597326"/>
    </ligand>
</feature>
<accession>A0A8J6XFC3</accession>
<dbReference type="NCBIfam" id="TIGR00260">
    <property type="entry name" value="thrC"/>
    <property type="match status" value="1"/>
</dbReference>
<evidence type="ECO:0000256" key="1">
    <source>
        <dbReference type="ARBA" id="ARBA00001933"/>
    </source>
</evidence>
<evidence type="ECO:0000256" key="15">
    <source>
        <dbReference type="PIRSR" id="PIRSR038945-2"/>
    </source>
</evidence>
<name>A0A8J6XFC3_9CYAN</name>
<dbReference type="PIRSF" id="PIRSF038945">
    <property type="entry name" value="Thr_synthase"/>
    <property type="match status" value="1"/>
</dbReference>
<dbReference type="EC" id="4.2.3.1" evidence="5 12"/>
<keyword evidence="8 13" id="KW-0791">Threonine biosynthesis</keyword>
<dbReference type="PROSITE" id="PS00165">
    <property type="entry name" value="DEHYDRATASE_SER_THR"/>
    <property type="match status" value="1"/>
</dbReference>
<dbReference type="RefSeq" id="WP_190826169.1">
    <property type="nucleotide sequence ID" value="NZ_CAWPPI010000029.1"/>
</dbReference>
<evidence type="ECO:0000256" key="2">
    <source>
        <dbReference type="ARBA" id="ARBA00003648"/>
    </source>
</evidence>
<proteinExistence type="inferred from homology"/>
<dbReference type="InterPro" id="IPR001763">
    <property type="entry name" value="Rhodanese-like_dom"/>
</dbReference>
<dbReference type="InterPro" id="IPR000634">
    <property type="entry name" value="Ser/Thr_deHydtase_PyrdxlP-BS"/>
</dbReference>
<dbReference type="FunFam" id="3.40.50.1100:FF:000014">
    <property type="entry name" value="Threonine synthase"/>
    <property type="match status" value="1"/>
</dbReference>
<keyword evidence="10 13" id="KW-0456">Lyase</keyword>
<comment type="cofactor">
    <cofactor evidence="1 13 14">
        <name>pyridoxal 5'-phosphate</name>
        <dbReference type="ChEBI" id="CHEBI:597326"/>
    </cofactor>
</comment>
<dbReference type="Pfam" id="PF00291">
    <property type="entry name" value="PALP"/>
    <property type="match status" value="1"/>
</dbReference>
<dbReference type="EMBL" id="JACXAE010000029">
    <property type="protein sequence ID" value="MBD2771880.1"/>
    <property type="molecule type" value="Genomic_DNA"/>
</dbReference>
<feature type="modified residue" description="N6-(pyridoxal phosphate)lysine" evidence="15">
    <location>
        <position position="74"/>
    </location>
</feature>
<evidence type="ECO:0000256" key="4">
    <source>
        <dbReference type="ARBA" id="ARBA00005517"/>
    </source>
</evidence>
<evidence type="ECO:0000256" key="5">
    <source>
        <dbReference type="ARBA" id="ARBA00013028"/>
    </source>
</evidence>
<evidence type="ECO:0000313" key="17">
    <source>
        <dbReference type="EMBL" id="MBD2771880.1"/>
    </source>
</evidence>
<evidence type="ECO:0000256" key="9">
    <source>
        <dbReference type="ARBA" id="ARBA00022898"/>
    </source>
</evidence>
<comment type="pathway">
    <text evidence="3 13">Amino-acid biosynthesis; L-threonine biosynthesis; L-threonine from L-aspartate: step 5/5.</text>
</comment>
<comment type="caution">
    <text evidence="17">The sequence shown here is derived from an EMBL/GenBank/DDBJ whole genome shotgun (WGS) entry which is preliminary data.</text>
</comment>
<comment type="function">
    <text evidence="2 13">Catalyzes the gamma-elimination of phosphate from L-phosphohomoserine and the beta-addition of water to produce L-threonine.</text>
</comment>
<feature type="domain" description="Rhodanese" evidence="16">
    <location>
        <begin position="93"/>
        <end position="136"/>
    </location>
</feature>
<dbReference type="SUPFAM" id="SSF53686">
    <property type="entry name" value="Tryptophan synthase beta subunit-like PLP-dependent enzymes"/>
    <property type="match status" value="1"/>
</dbReference>
<feature type="binding site" evidence="14">
    <location>
        <begin position="200"/>
        <end position="204"/>
    </location>
    <ligand>
        <name>pyridoxal 5'-phosphate</name>
        <dbReference type="ChEBI" id="CHEBI:597326"/>
    </ligand>
</feature>
<keyword evidence="18" id="KW-1185">Reference proteome</keyword>
<keyword evidence="9 13" id="KW-0663">Pyridoxal phosphate</keyword>
<comment type="similarity">
    <text evidence="4 13">Belongs to the threonine synthase family.</text>
</comment>
<evidence type="ECO:0000256" key="14">
    <source>
        <dbReference type="PIRSR" id="PIRSR038945-1"/>
    </source>
</evidence>
<dbReference type="InterPro" id="IPR036052">
    <property type="entry name" value="TrpB-like_PALP_sf"/>
</dbReference>
<evidence type="ECO:0000256" key="3">
    <source>
        <dbReference type="ARBA" id="ARBA00004979"/>
    </source>
</evidence>
<evidence type="ECO:0000256" key="6">
    <source>
        <dbReference type="ARBA" id="ARBA00018679"/>
    </source>
</evidence>
<evidence type="ECO:0000256" key="13">
    <source>
        <dbReference type="PIRNR" id="PIRNR038945"/>
    </source>
</evidence>